<proteinExistence type="predicted"/>
<reference evidence="1" key="1">
    <citation type="journal article" date="2015" name="Nature">
        <title>Complex archaea that bridge the gap between prokaryotes and eukaryotes.</title>
        <authorList>
            <person name="Spang A."/>
            <person name="Saw J.H."/>
            <person name="Jorgensen S.L."/>
            <person name="Zaremba-Niedzwiedzka K."/>
            <person name="Martijn J."/>
            <person name="Lind A.E."/>
            <person name="van Eijk R."/>
            <person name="Schleper C."/>
            <person name="Guy L."/>
            <person name="Ettema T.J."/>
        </authorList>
    </citation>
    <scope>NUCLEOTIDE SEQUENCE</scope>
</reference>
<evidence type="ECO:0008006" key="2">
    <source>
        <dbReference type="Google" id="ProtNLM"/>
    </source>
</evidence>
<name>A0A0F9NX42_9ZZZZ</name>
<evidence type="ECO:0000313" key="1">
    <source>
        <dbReference type="EMBL" id="KKN16692.1"/>
    </source>
</evidence>
<sequence length="498" mass="56691">MKLFEVNQNEAKLILKEGITHIDDQKLPIEKFLHVLKNLKDFEITEKVDGANLKFGLNMAGRFFTSRMGKEGKEYFSEEEWGKEFKDTAFRSAHLALEQQIDEMMKAGLEIGDIVEVEILFGTKPNAIPYWPNQIIFLRAIHGDPDIDNIANVLEGQKSSVEIKDVPYTLDGETIERTDENHTWTFSQVQNFSVDVDELNKQLSEDIKILEEFLYAPNIANFTAKSIEGVEKVPTNLEVLAMRGVSEVKEVKELVKDVIDGERDPITGNRSNKGGGLRYKIKEILLDKLVRTAESSLGPSLEEGGWVEGVVLKSKNTGEDGEDEIYKVVDKDIFTTVNEFNHQVRKFLTAKHKGVNTARETAGILGNLLRDMAEIIGYPELGTNQAKNLLKKLGTSRQEIVRIIISEMDLEKTKVEWIKLIDKAEKLLKVVLEQYKDQYQDKEYTDKIGRSHKYDKDIHNRTLQTFAGLFMDFSNWKTEINEANSSEGLIMILIGDKI</sequence>
<protein>
    <recommendedName>
        <fullName evidence="2">RNA ligase domain-containing protein</fullName>
    </recommendedName>
</protein>
<gene>
    <name evidence="1" type="ORF">LCGC14_0973330</name>
</gene>
<dbReference type="AlphaFoldDB" id="A0A0F9NX42"/>
<accession>A0A0F9NX42</accession>
<organism evidence="1">
    <name type="scientific">marine sediment metagenome</name>
    <dbReference type="NCBI Taxonomy" id="412755"/>
    <lineage>
        <taxon>unclassified sequences</taxon>
        <taxon>metagenomes</taxon>
        <taxon>ecological metagenomes</taxon>
    </lineage>
</organism>
<dbReference type="EMBL" id="LAZR01003589">
    <property type="protein sequence ID" value="KKN16692.1"/>
    <property type="molecule type" value="Genomic_DNA"/>
</dbReference>
<comment type="caution">
    <text evidence="1">The sequence shown here is derived from an EMBL/GenBank/DDBJ whole genome shotgun (WGS) entry which is preliminary data.</text>
</comment>